<keyword evidence="6" id="KW-0963">Cytoplasm</keyword>
<keyword evidence="10" id="KW-0269">Exonuclease</keyword>
<dbReference type="WBParaSite" id="scf7180000421053.g6203">
    <property type="protein sequence ID" value="scf7180000421053.g6203"/>
    <property type="gene ID" value="scf7180000421053.g6203"/>
</dbReference>
<dbReference type="Pfam" id="PF04857">
    <property type="entry name" value="CAF1"/>
    <property type="match status" value="1"/>
</dbReference>
<protein>
    <recommendedName>
        <fullName evidence="5">poly(A)-specific ribonuclease</fullName>
        <ecNumber evidence="5">3.1.13.4</ecNumber>
    </recommendedName>
</protein>
<evidence type="ECO:0000256" key="7">
    <source>
        <dbReference type="ARBA" id="ARBA00022722"/>
    </source>
</evidence>
<dbReference type="AlphaFoldDB" id="A0A915NX38"/>
<evidence type="ECO:0000256" key="5">
    <source>
        <dbReference type="ARBA" id="ARBA00012161"/>
    </source>
</evidence>
<dbReference type="GO" id="GO:0046872">
    <property type="term" value="F:metal ion binding"/>
    <property type="evidence" value="ECO:0007669"/>
    <property type="project" value="UniProtKB-KW"/>
</dbReference>
<dbReference type="InterPro" id="IPR012337">
    <property type="entry name" value="RNaseH-like_sf"/>
</dbReference>
<evidence type="ECO:0000256" key="14">
    <source>
        <dbReference type="ARBA" id="ARBA00023242"/>
    </source>
</evidence>
<evidence type="ECO:0000256" key="9">
    <source>
        <dbReference type="ARBA" id="ARBA00022801"/>
    </source>
</evidence>
<name>A0A915NX38_9BILA</name>
<sequence length="212" mass="24279">LEEEFASLREFIDDYPYVAMDTEFPGVVITPVGQFYAKDEFNYQQLYCNVNLLKLIQKEGILMENFGELLTTSGLLVNKRITWITFHSCFDFAYLIKAILLEKLPEDENDFFLYHKKLFPTSYDIKMLLRQPAPSTAKLTGGLQEIANQLDVQRIGKRHQAGSDSLLTAQTFFKLRELFFADNWSQVSAEIQCQMFGIKTSASNASLLDTAI</sequence>
<evidence type="ECO:0000256" key="12">
    <source>
        <dbReference type="ARBA" id="ARBA00023015"/>
    </source>
</evidence>
<keyword evidence="15" id="KW-1185">Reference proteome</keyword>
<dbReference type="GO" id="GO:0030014">
    <property type="term" value="C:CCR4-NOT complex"/>
    <property type="evidence" value="ECO:0007669"/>
    <property type="project" value="InterPro"/>
</dbReference>
<keyword evidence="11" id="KW-0694">RNA-binding</keyword>
<dbReference type="GO" id="GO:0005634">
    <property type="term" value="C:nucleus"/>
    <property type="evidence" value="ECO:0007669"/>
    <property type="project" value="UniProtKB-SubCell"/>
</dbReference>
<dbReference type="PANTHER" id="PTHR10797">
    <property type="entry name" value="CCR4-NOT TRANSCRIPTION COMPLEX SUBUNIT"/>
    <property type="match status" value="1"/>
</dbReference>
<keyword evidence="12" id="KW-0805">Transcription regulation</keyword>
<proteinExistence type="inferred from homology"/>
<comment type="catalytic activity">
    <reaction evidence="1">
        <text>Exonucleolytic cleavage of poly(A) to 5'-AMP.</text>
        <dbReference type="EC" id="3.1.13.4"/>
    </reaction>
</comment>
<keyword evidence="13" id="KW-0804">Transcription</keyword>
<evidence type="ECO:0000256" key="3">
    <source>
        <dbReference type="ARBA" id="ARBA00004496"/>
    </source>
</evidence>
<evidence type="ECO:0000256" key="4">
    <source>
        <dbReference type="ARBA" id="ARBA00008372"/>
    </source>
</evidence>
<evidence type="ECO:0000256" key="8">
    <source>
        <dbReference type="ARBA" id="ARBA00022723"/>
    </source>
</evidence>
<keyword evidence="14" id="KW-0539">Nucleus</keyword>
<dbReference type="Proteomes" id="UP000887560">
    <property type="component" value="Unplaced"/>
</dbReference>
<evidence type="ECO:0000256" key="2">
    <source>
        <dbReference type="ARBA" id="ARBA00004123"/>
    </source>
</evidence>
<evidence type="ECO:0000256" key="6">
    <source>
        <dbReference type="ARBA" id="ARBA00022490"/>
    </source>
</evidence>
<keyword evidence="8" id="KW-0479">Metal-binding</keyword>
<comment type="similarity">
    <text evidence="4">Belongs to the CAF1 family.</text>
</comment>
<dbReference type="GO" id="GO:0003723">
    <property type="term" value="F:RNA binding"/>
    <property type="evidence" value="ECO:0007669"/>
    <property type="project" value="UniProtKB-KW"/>
</dbReference>
<evidence type="ECO:0000313" key="15">
    <source>
        <dbReference type="Proteomes" id="UP000887560"/>
    </source>
</evidence>
<evidence type="ECO:0000256" key="11">
    <source>
        <dbReference type="ARBA" id="ARBA00022884"/>
    </source>
</evidence>
<dbReference type="Gene3D" id="3.30.420.10">
    <property type="entry name" value="Ribonuclease H-like superfamily/Ribonuclease H"/>
    <property type="match status" value="2"/>
</dbReference>
<organism evidence="15 16">
    <name type="scientific">Meloidogyne floridensis</name>
    <dbReference type="NCBI Taxonomy" id="298350"/>
    <lineage>
        <taxon>Eukaryota</taxon>
        <taxon>Metazoa</taxon>
        <taxon>Ecdysozoa</taxon>
        <taxon>Nematoda</taxon>
        <taxon>Chromadorea</taxon>
        <taxon>Rhabditida</taxon>
        <taxon>Tylenchina</taxon>
        <taxon>Tylenchomorpha</taxon>
        <taxon>Tylenchoidea</taxon>
        <taxon>Meloidogynidae</taxon>
        <taxon>Meloidogyninae</taxon>
        <taxon>Meloidogyne</taxon>
    </lineage>
</organism>
<keyword evidence="9" id="KW-0378">Hydrolase</keyword>
<accession>A0A915NX38</accession>
<evidence type="ECO:0000256" key="1">
    <source>
        <dbReference type="ARBA" id="ARBA00001663"/>
    </source>
</evidence>
<dbReference type="EC" id="3.1.13.4" evidence="5"/>
<dbReference type="GO" id="GO:0005737">
    <property type="term" value="C:cytoplasm"/>
    <property type="evidence" value="ECO:0007669"/>
    <property type="project" value="UniProtKB-SubCell"/>
</dbReference>
<dbReference type="GO" id="GO:0004535">
    <property type="term" value="F:poly(A)-specific ribonuclease activity"/>
    <property type="evidence" value="ECO:0007669"/>
    <property type="project" value="UniProtKB-EC"/>
</dbReference>
<dbReference type="SUPFAM" id="SSF53098">
    <property type="entry name" value="Ribonuclease H-like"/>
    <property type="match status" value="1"/>
</dbReference>
<evidence type="ECO:0000313" key="16">
    <source>
        <dbReference type="WBParaSite" id="scf7180000421053.g6203"/>
    </source>
</evidence>
<comment type="subcellular location">
    <subcellularLocation>
        <location evidence="3">Cytoplasm</location>
    </subcellularLocation>
    <subcellularLocation>
        <location evidence="2">Nucleus</location>
    </subcellularLocation>
</comment>
<dbReference type="InterPro" id="IPR039637">
    <property type="entry name" value="CNOT7/CNOT8/Pop2"/>
</dbReference>
<dbReference type="InterPro" id="IPR006941">
    <property type="entry name" value="RNase_CAF1"/>
</dbReference>
<dbReference type="InterPro" id="IPR036397">
    <property type="entry name" value="RNaseH_sf"/>
</dbReference>
<keyword evidence="7" id="KW-0540">Nuclease</keyword>
<evidence type="ECO:0000256" key="10">
    <source>
        <dbReference type="ARBA" id="ARBA00022839"/>
    </source>
</evidence>
<reference evidence="16" key="1">
    <citation type="submission" date="2022-11" db="UniProtKB">
        <authorList>
            <consortium name="WormBaseParasite"/>
        </authorList>
    </citation>
    <scope>IDENTIFICATION</scope>
</reference>
<evidence type="ECO:0000256" key="13">
    <source>
        <dbReference type="ARBA" id="ARBA00023163"/>
    </source>
</evidence>